<dbReference type="PANTHER" id="PTHR34406:SF1">
    <property type="entry name" value="PROTEIN YCEI"/>
    <property type="match status" value="1"/>
</dbReference>
<dbReference type="STRING" id="543877.AM2010_801"/>
<dbReference type="Pfam" id="PF04264">
    <property type="entry name" value="YceI"/>
    <property type="match status" value="1"/>
</dbReference>
<keyword evidence="4" id="KW-1185">Reference proteome</keyword>
<evidence type="ECO:0000256" key="1">
    <source>
        <dbReference type="SAM" id="SignalP"/>
    </source>
</evidence>
<sequence length="221" mass="23014" precursor="true">MRRSSVIAAMGAATLGLAATGTLIAQGMPAEAPGRVDPTRITGGTYQADAAHSMVQWRVDHLGFNDYFGIFGDVEGTLTLDPAHPEQASVDVTIPVASVTVPSAGLRDHLLRPGKDGGEPDFFGPAPAPARFVSTGVNVSPGGMTAQVTGDLTLNGVMMPVTLETRFTGAGAAPRTEYETVGFEGRTTISRSDFGLGFGVPMVGDDVELEFSIAFEKRGDQ</sequence>
<gene>
    <name evidence="3" type="ORF">AM2010_801</name>
</gene>
<feature type="domain" description="Lipid/polyisoprenoid-binding YceI-like" evidence="2">
    <location>
        <begin position="45"/>
        <end position="216"/>
    </location>
</feature>
<dbReference type="AlphaFoldDB" id="A0A0G3X5T0"/>
<dbReference type="Proteomes" id="UP000037643">
    <property type="component" value="Chromosome"/>
</dbReference>
<evidence type="ECO:0000313" key="4">
    <source>
        <dbReference type="Proteomes" id="UP000037643"/>
    </source>
</evidence>
<dbReference type="Gene3D" id="2.40.128.110">
    <property type="entry name" value="Lipid/polyisoprenoid-binding, YceI-like"/>
    <property type="match status" value="1"/>
</dbReference>
<dbReference type="SUPFAM" id="SSF101874">
    <property type="entry name" value="YceI-like"/>
    <property type="match status" value="1"/>
</dbReference>
<reference evidence="3 4" key="1">
    <citation type="submission" date="2015-06" db="EMBL/GenBank/DDBJ databases">
        <authorList>
            <person name="Kim K.M."/>
        </authorList>
    </citation>
    <scope>NUCLEOTIDE SEQUENCE [LARGE SCALE GENOMIC DNA]</scope>
    <source>
        <strain evidence="3 4">KCTC 22370</strain>
    </source>
</reference>
<feature type="chain" id="PRO_5002562281" description="Lipid/polyisoprenoid-binding YceI-like domain-containing protein" evidence="1">
    <location>
        <begin position="19"/>
        <end position="221"/>
    </location>
</feature>
<dbReference type="PANTHER" id="PTHR34406">
    <property type="entry name" value="PROTEIN YCEI"/>
    <property type="match status" value="1"/>
</dbReference>
<organism evidence="3 4">
    <name type="scientific">Pelagerythrobacter marensis</name>
    <dbReference type="NCBI Taxonomy" id="543877"/>
    <lineage>
        <taxon>Bacteria</taxon>
        <taxon>Pseudomonadati</taxon>
        <taxon>Pseudomonadota</taxon>
        <taxon>Alphaproteobacteria</taxon>
        <taxon>Sphingomonadales</taxon>
        <taxon>Erythrobacteraceae</taxon>
        <taxon>Pelagerythrobacter</taxon>
    </lineage>
</organism>
<dbReference type="SMART" id="SM00867">
    <property type="entry name" value="YceI"/>
    <property type="match status" value="1"/>
</dbReference>
<dbReference type="InterPro" id="IPR007372">
    <property type="entry name" value="Lipid/polyisoprenoid-bd_YceI"/>
</dbReference>
<proteinExistence type="predicted"/>
<dbReference type="InterPro" id="IPR036761">
    <property type="entry name" value="TTHA0802/YceI-like_sf"/>
</dbReference>
<accession>A0A0G3X5T0</accession>
<evidence type="ECO:0000313" key="3">
    <source>
        <dbReference type="EMBL" id="AKM06880.1"/>
    </source>
</evidence>
<dbReference type="RefSeq" id="WP_047805980.1">
    <property type="nucleotide sequence ID" value="NZ_CP011805.1"/>
</dbReference>
<dbReference type="PATRIC" id="fig|543877.4.peg.810"/>
<dbReference type="EMBL" id="CP011805">
    <property type="protein sequence ID" value="AKM06880.1"/>
    <property type="molecule type" value="Genomic_DNA"/>
</dbReference>
<dbReference type="KEGG" id="amx:AM2010_801"/>
<feature type="signal peptide" evidence="1">
    <location>
        <begin position="1"/>
        <end position="18"/>
    </location>
</feature>
<evidence type="ECO:0000259" key="2">
    <source>
        <dbReference type="SMART" id="SM00867"/>
    </source>
</evidence>
<name>A0A0G3X5T0_9SPHN</name>
<protein>
    <recommendedName>
        <fullName evidence="2">Lipid/polyisoprenoid-binding YceI-like domain-containing protein</fullName>
    </recommendedName>
</protein>
<keyword evidence="1" id="KW-0732">Signal</keyword>
<dbReference type="OrthoDB" id="9811006at2"/>